<evidence type="ECO:0000313" key="7">
    <source>
        <dbReference type="EMBL" id="OMP06028.1"/>
    </source>
</evidence>
<evidence type="ECO:0000256" key="4">
    <source>
        <dbReference type="ARBA" id="ARBA00023242"/>
    </source>
</evidence>
<evidence type="ECO:0000256" key="3">
    <source>
        <dbReference type="ARBA" id="ARBA00023163"/>
    </source>
</evidence>
<evidence type="ECO:0000256" key="1">
    <source>
        <dbReference type="ARBA" id="ARBA00023015"/>
    </source>
</evidence>
<dbReference type="AlphaFoldDB" id="A0A1R3KG73"/>
<keyword evidence="1" id="KW-0805">Transcription regulation</keyword>
<dbReference type="PROSITE" id="PS51005">
    <property type="entry name" value="NAC"/>
    <property type="match status" value="1"/>
</dbReference>
<keyword evidence="8" id="KW-1185">Reference proteome</keyword>
<name>A0A1R3KG73_COCAP</name>
<feature type="region of interest" description="Disordered" evidence="5">
    <location>
        <begin position="88"/>
        <end position="121"/>
    </location>
</feature>
<gene>
    <name evidence="7" type="ORF">CCACVL1_01749</name>
</gene>
<evidence type="ECO:0000256" key="2">
    <source>
        <dbReference type="ARBA" id="ARBA00023125"/>
    </source>
</evidence>
<keyword evidence="2" id="KW-0238">DNA-binding</keyword>
<feature type="compositionally biased region" description="Polar residues" evidence="5">
    <location>
        <begin position="105"/>
        <end position="119"/>
    </location>
</feature>
<sequence>MLPPGYVFDPSDKEIVTFFLPKLIEGNGNLDFLGYFKYLFKVCNVYSTAARPSLLLDFDMNNINDMVPFLKGNQRFFFTKRDPIAQKNVNGKRPRRSLHDDEGINQESGQQGFWKSSTGDKPIFDENNGRQIVVGYVNMLNFYDCSSNKEASSSNEIKRSRKNARKSSYIIYEYKLHKDGDEEAHMFQRWVVCKIKDSRRGEEDQCEAIWLDNLFFSNQYQGNGNNDHLELQPQQTLALSLNNHLEQEEGDDALHQFGAWLDEYLLSSESNNETQTLTVEAEQMMQQQQQEEEYYELQSSSQPFLQLQSQQISPLTLNDEHAGYYKAAGDGNGILVNDPNLMGMETTDDHNRRICAEIEADLGVEFVLDDKTMTWEDIDHMPNSLELEPLPNKVQPQEAPNFTLNHDHSTTSIAEQGGGQGHNTCPADQCDVNWLNNFLCSDEIQTLPIQAHQNDEMMQEEFYQIYSSLQSLL</sequence>
<dbReference type="Gene3D" id="2.170.150.80">
    <property type="entry name" value="NAC domain"/>
    <property type="match status" value="1"/>
</dbReference>
<dbReference type="PANTHER" id="PTHR31719:SF179">
    <property type="entry name" value="OS08G0148400 PROTEIN"/>
    <property type="match status" value="1"/>
</dbReference>
<dbReference type="InterPro" id="IPR036093">
    <property type="entry name" value="NAC_dom_sf"/>
</dbReference>
<protein>
    <submittedName>
        <fullName evidence="7">No apical meristem (NAM) protein</fullName>
    </submittedName>
</protein>
<evidence type="ECO:0000259" key="6">
    <source>
        <dbReference type="PROSITE" id="PS51005"/>
    </source>
</evidence>
<dbReference type="Proteomes" id="UP000188268">
    <property type="component" value="Unassembled WGS sequence"/>
</dbReference>
<comment type="caution">
    <text evidence="7">The sequence shown here is derived from an EMBL/GenBank/DDBJ whole genome shotgun (WGS) entry which is preliminary data.</text>
</comment>
<dbReference type="OrthoDB" id="1002172at2759"/>
<dbReference type="InterPro" id="IPR003441">
    <property type="entry name" value="NAC-dom"/>
</dbReference>
<reference evidence="7 8" key="1">
    <citation type="submission" date="2013-09" db="EMBL/GenBank/DDBJ databases">
        <title>Corchorus capsularis genome sequencing.</title>
        <authorList>
            <person name="Alam M."/>
            <person name="Haque M.S."/>
            <person name="Islam M.S."/>
            <person name="Emdad E.M."/>
            <person name="Islam M.M."/>
            <person name="Ahmed B."/>
            <person name="Halim A."/>
            <person name="Hossen Q.M.M."/>
            <person name="Hossain M.Z."/>
            <person name="Ahmed R."/>
            <person name="Khan M.M."/>
            <person name="Islam R."/>
            <person name="Rashid M.M."/>
            <person name="Khan S.A."/>
            <person name="Rahman M.S."/>
            <person name="Alam M."/>
        </authorList>
    </citation>
    <scope>NUCLEOTIDE SEQUENCE [LARGE SCALE GENOMIC DNA]</scope>
    <source>
        <strain evidence="8">cv. CVL-1</strain>
        <tissue evidence="7">Whole seedling</tissue>
    </source>
</reference>
<organism evidence="7 8">
    <name type="scientific">Corchorus capsularis</name>
    <name type="common">Jute</name>
    <dbReference type="NCBI Taxonomy" id="210143"/>
    <lineage>
        <taxon>Eukaryota</taxon>
        <taxon>Viridiplantae</taxon>
        <taxon>Streptophyta</taxon>
        <taxon>Embryophyta</taxon>
        <taxon>Tracheophyta</taxon>
        <taxon>Spermatophyta</taxon>
        <taxon>Magnoliopsida</taxon>
        <taxon>eudicotyledons</taxon>
        <taxon>Gunneridae</taxon>
        <taxon>Pentapetalae</taxon>
        <taxon>rosids</taxon>
        <taxon>malvids</taxon>
        <taxon>Malvales</taxon>
        <taxon>Malvaceae</taxon>
        <taxon>Grewioideae</taxon>
        <taxon>Apeibeae</taxon>
        <taxon>Corchorus</taxon>
    </lineage>
</organism>
<dbReference type="SUPFAM" id="SSF101941">
    <property type="entry name" value="NAC domain"/>
    <property type="match status" value="1"/>
</dbReference>
<dbReference type="PANTHER" id="PTHR31719">
    <property type="entry name" value="NAC TRANSCRIPTION FACTOR 56"/>
    <property type="match status" value="1"/>
</dbReference>
<accession>A0A1R3KG73</accession>
<evidence type="ECO:0000256" key="5">
    <source>
        <dbReference type="SAM" id="MobiDB-lite"/>
    </source>
</evidence>
<keyword evidence="4" id="KW-0539">Nucleus</keyword>
<feature type="domain" description="NAC" evidence="6">
    <location>
        <begin position="2"/>
        <end position="198"/>
    </location>
</feature>
<dbReference type="GO" id="GO:0003677">
    <property type="term" value="F:DNA binding"/>
    <property type="evidence" value="ECO:0007669"/>
    <property type="project" value="UniProtKB-KW"/>
</dbReference>
<evidence type="ECO:0000313" key="8">
    <source>
        <dbReference type="Proteomes" id="UP000188268"/>
    </source>
</evidence>
<keyword evidence="3" id="KW-0804">Transcription</keyword>
<dbReference type="Pfam" id="PF02365">
    <property type="entry name" value="NAM"/>
    <property type="match status" value="1"/>
</dbReference>
<dbReference type="GO" id="GO:0006355">
    <property type="term" value="P:regulation of DNA-templated transcription"/>
    <property type="evidence" value="ECO:0007669"/>
    <property type="project" value="InterPro"/>
</dbReference>
<proteinExistence type="predicted"/>
<dbReference type="EMBL" id="AWWV01005068">
    <property type="protein sequence ID" value="OMP06028.1"/>
    <property type="molecule type" value="Genomic_DNA"/>
</dbReference>
<dbReference type="Gramene" id="OMP06028">
    <property type="protein sequence ID" value="OMP06028"/>
    <property type="gene ID" value="CCACVL1_01749"/>
</dbReference>